<sequence>MKLILFLIPFAFAADYVITTAKGATEVNCTYPLCSLCNSTTAYQIDDFSSFQIPDYLASTSELLQEMIEELSSYLNASTYLVSVGKTGLCVEANDIEEGANLDDMYLDLIDVEYKEIVLIEIFDADVEIGKAIGRAERGAGNGYDWTNLQVQFSAFDNAIISSSVTFELEEIWHIFDSGHQETQYLGLSYLGASMEYENEFRIFTEYDREENQDFNVTIFNEVVLLGDFADALDYDLKCSEVESPRGLDYVSLLLPNYALMVFTTNFTESFVQVLSIIEADSPDFSIAQGILIENPIAYLNIYHNTSYCQLDIKGEWNVPDTPQFTIDVLSSKNEPYYALAHITDPIAEISFTQLENLFSQLSADFSSIFPIYQTQTELINRLYEIKCINTKLELDFAPETYVTLDCDGKIVQEYDSKVNGYFGRFNTTVEDSFSFSDILRESLGYLLGEGFPEYSSITNMNFNSSTSDVNLEESYLSAPYIFPAGIQFAYDINQISNCTSDTKCENIVVYNLTDPVNMIGEYFPNDFFMSGGMDVVYVAHEVYLYDTLMVKYFEPLSPVYISGLLDILLDSDSFSTFTANVTLDEDGSDIYYLAGRLQEEWTTVFGVPGLLISSLDLNYEVKNREILTEYNPGQASFSCGENKYCWNGEAYVEIDHDNYNYNQLDLVMQAADADTFFRSVAGIQATNLAKTFNFTGGANIDIQLLESVNTEQGVIIEGQAEFLGLPCNFYIKTEINSSSFIADVDVVPFIMGYGNIFVMNVTGEDMHVDLDISENSTYGTMDVNASLWSITGKTELEMDDTLISFKTTGYPFKGNYLMNLTVETEPSSDITKSTAFVYGDLSSDDIEQLNSDMTKLIEEWIEQGTTALQMCENSLDDQETVVSQSESKQCTEPCPTEEICTSPVTSSCVDYSYAMDCLQNSTACDSVSVLCYSYTVYCLEESTYCVSYEKNMPNVCKEYKTECVSTVDTCDEYYLDCVGEQTGNCEVIDFISTGECAETAFRCEMKEVPEMQCESSCEYEKLVLKDEYQRLEYYQNVSVETESELGGFRNLSDFENLIDIKRGNFELELYESGIGPGDIQITFDLSVPDISTYTMADISVTIIWNFFNSDENLDSLMYEVKKAIIDMSNSTLTYDLLEKSPLEVYLEH</sequence>
<proteinExistence type="predicted"/>
<protein>
    <submittedName>
        <fullName evidence="1">Uncharacterized protein</fullName>
    </submittedName>
</protein>
<dbReference type="AlphaFoldDB" id="A0AAU9J3U2"/>
<accession>A0AAU9J3U2</accession>
<evidence type="ECO:0000313" key="1">
    <source>
        <dbReference type="EMBL" id="CAG9319961.1"/>
    </source>
</evidence>
<gene>
    <name evidence="1" type="ORF">BSTOLATCC_MIC25204</name>
</gene>
<keyword evidence="2" id="KW-1185">Reference proteome</keyword>
<organism evidence="1 2">
    <name type="scientific">Blepharisma stoltei</name>
    <dbReference type="NCBI Taxonomy" id="1481888"/>
    <lineage>
        <taxon>Eukaryota</taxon>
        <taxon>Sar</taxon>
        <taxon>Alveolata</taxon>
        <taxon>Ciliophora</taxon>
        <taxon>Postciliodesmatophora</taxon>
        <taxon>Heterotrichea</taxon>
        <taxon>Heterotrichida</taxon>
        <taxon>Blepharismidae</taxon>
        <taxon>Blepharisma</taxon>
    </lineage>
</organism>
<reference evidence="1" key="1">
    <citation type="submission" date="2021-09" db="EMBL/GenBank/DDBJ databases">
        <authorList>
            <consortium name="AG Swart"/>
            <person name="Singh M."/>
            <person name="Singh A."/>
            <person name="Seah K."/>
            <person name="Emmerich C."/>
        </authorList>
    </citation>
    <scope>NUCLEOTIDE SEQUENCE</scope>
    <source>
        <strain evidence="1">ATCC30299</strain>
    </source>
</reference>
<evidence type="ECO:0000313" key="2">
    <source>
        <dbReference type="Proteomes" id="UP001162131"/>
    </source>
</evidence>
<dbReference type="EMBL" id="CAJZBQ010000024">
    <property type="protein sequence ID" value="CAG9319961.1"/>
    <property type="molecule type" value="Genomic_DNA"/>
</dbReference>
<name>A0AAU9J3U2_9CILI</name>
<dbReference type="Proteomes" id="UP001162131">
    <property type="component" value="Unassembled WGS sequence"/>
</dbReference>
<comment type="caution">
    <text evidence="1">The sequence shown here is derived from an EMBL/GenBank/DDBJ whole genome shotgun (WGS) entry which is preliminary data.</text>
</comment>